<keyword evidence="3" id="KW-1185">Reference proteome</keyword>
<dbReference type="EMBL" id="CADEAL010004489">
    <property type="protein sequence ID" value="CAB1460648.1"/>
    <property type="molecule type" value="Genomic_DNA"/>
</dbReference>
<feature type="region of interest" description="Disordered" evidence="1">
    <location>
        <begin position="1"/>
        <end position="25"/>
    </location>
</feature>
<feature type="compositionally biased region" description="Low complexity" evidence="1">
    <location>
        <begin position="176"/>
        <end position="186"/>
    </location>
</feature>
<organism evidence="2 3">
    <name type="scientific">Pleuronectes platessa</name>
    <name type="common">European plaice</name>
    <dbReference type="NCBI Taxonomy" id="8262"/>
    <lineage>
        <taxon>Eukaryota</taxon>
        <taxon>Metazoa</taxon>
        <taxon>Chordata</taxon>
        <taxon>Craniata</taxon>
        <taxon>Vertebrata</taxon>
        <taxon>Euteleostomi</taxon>
        <taxon>Actinopterygii</taxon>
        <taxon>Neopterygii</taxon>
        <taxon>Teleostei</taxon>
        <taxon>Neoteleostei</taxon>
        <taxon>Acanthomorphata</taxon>
        <taxon>Carangaria</taxon>
        <taxon>Pleuronectiformes</taxon>
        <taxon>Pleuronectoidei</taxon>
        <taxon>Pleuronectidae</taxon>
        <taxon>Pleuronectes</taxon>
    </lineage>
</organism>
<protein>
    <submittedName>
        <fullName evidence="2">Uncharacterized protein</fullName>
    </submittedName>
</protein>
<evidence type="ECO:0000313" key="2">
    <source>
        <dbReference type="EMBL" id="CAB1460648.1"/>
    </source>
</evidence>
<proteinExistence type="predicted"/>
<sequence>MSYVLDRHADRIKTDPVPDNPSKRHYLGSRCLATRTSVNAQRASRTPPKLIRVLPRPPQPPPGRAGPHTHKITAGRGAPTCYMSLSQAYAERTDRRPRIVDDVHIPTPTRALRGAFNALGQLPTSPRRRITFLSPQPPPRSHEPIPRLITGLLPPTQSSPHRPLPLSPLPLLSDSPMYHSPSSSPSCLTAQKPTQHRVHRTAPVLASALNPPHHYHISTVATPYGPSISSVYPAGGSHQPTSVRSMTTRDRQDLHTA</sequence>
<feature type="compositionally biased region" description="Basic and acidic residues" evidence="1">
    <location>
        <begin position="247"/>
        <end position="257"/>
    </location>
</feature>
<reference evidence="2" key="1">
    <citation type="submission" date="2020-03" db="EMBL/GenBank/DDBJ databases">
        <authorList>
            <person name="Weist P."/>
        </authorList>
    </citation>
    <scope>NUCLEOTIDE SEQUENCE</scope>
</reference>
<name>A0A9N7Z9W1_PLEPL</name>
<accession>A0A9N7Z9W1</accession>
<evidence type="ECO:0000256" key="1">
    <source>
        <dbReference type="SAM" id="MobiDB-lite"/>
    </source>
</evidence>
<gene>
    <name evidence="2" type="ORF">PLEPLA_LOCUS48499</name>
</gene>
<feature type="compositionally biased region" description="Basic and acidic residues" evidence="1">
    <location>
        <begin position="1"/>
        <end position="16"/>
    </location>
</feature>
<feature type="region of interest" description="Disordered" evidence="1">
    <location>
        <begin position="231"/>
        <end position="257"/>
    </location>
</feature>
<feature type="region of interest" description="Disordered" evidence="1">
    <location>
        <begin position="50"/>
        <end position="76"/>
    </location>
</feature>
<dbReference type="AlphaFoldDB" id="A0A9N7Z9W1"/>
<feature type="compositionally biased region" description="Pro residues" evidence="1">
    <location>
        <begin position="55"/>
        <end position="64"/>
    </location>
</feature>
<comment type="caution">
    <text evidence="2">The sequence shown here is derived from an EMBL/GenBank/DDBJ whole genome shotgun (WGS) entry which is preliminary data.</text>
</comment>
<evidence type="ECO:0000313" key="3">
    <source>
        <dbReference type="Proteomes" id="UP001153269"/>
    </source>
</evidence>
<feature type="region of interest" description="Disordered" evidence="1">
    <location>
        <begin position="176"/>
        <end position="197"/>
    </location>
</feature>
<dbReference type="Proteomes" id="UP001153269">
    <property type="component" value="Unassembled WGS sequence"/>
</dbReference>